<comment type="caution">
    <text evidence="8">The sequence shown here is derived from an EMBL/GenBank/DDBJ whole genome shotgun (WGS) entry which is preliminary data.</text>
</comment>
<evidence type="ECO:0000256" key="6">
    <source>
        <dbReference type="ARBA" id="ARBA00023285"/>
    </source>
</evidence>
<keyword evidence="4" id="KW-0378">Hydrolase</keyword>
<evidence type="ECO:0000256" key="1">
    <source>
        <dbReference type="ARBA" id="ARBA00001941"/>
    </source>
</evidence>
<dbReference type="AlphaFoldDB" id="A0A8H4PBY2"/>
<evidence type="ECO:0000256" key="4">
    <source>
        <dbReference type="ARBA" id="ARBA00022801"/>
    </source>
</evidence>
<dbReference type="OrthoDB" id="2128708at2759"/>
<evidence type="ECO:0000313" key="8">
    <source>
        <dbReference type="EMBL" id="KAF4463711.1"/>
    </source>
</evidence>
<evidence type="ECO:0000256" key="3">
    <source>
        <dbReference type="ARBA" id="ARBA00022729"/>
    </source>
</evidence>
<evidence type="ECO:0000259" key="7">
    <source>
        <dbReference type="PROSITE" id="PS51677"/>
    </source>
</evidence>
<feature type="domain" description="NodB homology" evidence="7">
    <location>
        <begin position="9"/>
        <end position="202"/>
    </location>
</feature>
<feature type="non-terminal residue" evidence="8">
    <location>
        <position position="1"/>
    </location>
</feature>
<dbReference type="Proteomes" id="UP000554235">
    <property type="component" value="Unassembled WGS sequence"/>
</dbReference>
<evidence type="ECO:0000256" key="5">
    <source>
        <dbReference type="ARBA" id="ARBA00023277"/>
    </source>
</evidence>
<reference evidence="8 9" key="1">
    <citation type="submission" date="2020-01" db="EMBL/GenBank/DDBJ databases">
        <title>Identification and distribution of gene clusters putatively required for synthesis of sphingolipid metabolism inhibitors in phylogenetically diverse species of the filamentous fungus Fusarium.</title>
        <authorList>
            <person name="Kim H.-S."/>
            <person name="Busman M."/>
            <person name="Brown D.W."/>
            <person name="Divon H."/>
            <person name="Uhlig S."/>
            <person name="Proctor R.H."/>
        </authorList>
    </citation>
    <scope>NUCLEOTIDE SEQUENCE [LARGE SCALE GENOMIC DNA]</scope>
    <source>
        <strain evidence="8 9">NRRL 20459</strain>
    </source>
</reference>
<dbReference type="EMBL" id="JAADYS010001319">
    <property type="protein sequence ID" value="KAF4463711.1"/>
    <property type="molecule type" value="Genomic_DNA"/>
</dbReference>
<gene>
    <name evidence="8" type="ORF">FALBO_9465</name>
</gene>
<sequence>MHRRCVTPRTVALTYDDNPNEEIYELLALLKRYNATATFFPNAPYHFSIWKLDKYIYDAYAAGHQIGLHTWDHVHMDEVGPDRALDNLEKMNAWLQEVIGVRSSFVRPPYGQCEEGCRKSLVGNGYTIVGWALNPLDWIFATDKKVQSSIEIIDSWKGNQVEIDKDSYAGPIVLMHARLHTSITVITPALLEFFTSKNFRFVSIAECLGFPKDQCLGLHIHGLKKLILKQKASWASKKPSGTSARKSFRTWASDVIGLFLKHATKPKAGDAHSVTFRAGQYQELTNYPRPIFVHDGNAKHPTLVYRTGPVEMLLLCGDKSSLSEPYDRKDYVKWPAGIVEG</sequence>
<dbReference type="SUPFAM" id="SSF88713">
    <property type="entry name" value="Glycoside hydrolase/deacetylase"/>
    <property type="match status" value="1"/>
</dbReference>
<dbReference type="PANTHER" id="PTHR46471:SF2">
    <property type="entry name" value="CHITIN DEACETYLASE-RELATED"/>
    <property type="match status" value="1"/>
</dbReference>
<proteinExistence type="predicted"/>
<protein>
    <submittedName>
        <fullName evidence="8">Chitin binding</fullName>
    </submittedName>
</protein>
<accession>A0A8H4PBY2</accession>
<dbReference type="Gene3D" id="3.20.20.370">
    <property type="entry name" value="Glycoside hydrolase/deacetylase"/>
    <property type="match status" value="1"/>
</dbReference>
<keyword evidence="6" id="KW-0170">Cobalt</keyword>
<dbReference type="InterPro" id="IPR011330">
    <property type="entry name" value="Glyco_hydro/deAcase_b/a-brl"/>
</dbReference>
<keyword evidence="5" id="KW-0119">Carbohydrate metabolism</keyword>
<keyword evidence="9" id="KW-1185">Reference proteome</keyword>
<keyword evidence="2" id="KW-0479">Metal-binding</keyword>
<evidence type="ECO:0000256" key="2">
    <source>
        <dbReference type="ARBA" id="ARBA00022723"/>
    </source>
</evidence>
<dbReference type="PANTHER" id="PTHR46471">
    <property type="entry name" value="CHITIN DEACETYLASE"/>
    <property type="match status" value="1"/>
</dbReference>
<dbReference type="GO" id="GO:0016810">
    <property type="term" value="F:hydrolase activity, acting on carbon-nitrogen (but not peptide) bonds"/>
    <property type="evidence" value="ECO:0007669"/>
    <property type="project" value="InterPro"/>
</dbReference>
<comment type="cofactor">
    <cofactor evidence="1">
        <name>Co(2+)</name>
        <dbReference type="ChEBI" id="CHEBI:48828"/>
    </cofactor>
</comment>
<name>A0A8H4PBY2_9HYPO</name>
<organism evidence="8 9">
    <name type="scientific">Fusarium albosuccineum</name>
    <dbReference type="NCBI Taxonomy" id="1237068"/>
    <lineage>
        <taxon>Eukaryota</taxon>
        <taxon>Fungi</taxon>
        <taxon>Dikarya</taxon>
        <taxon>Ascomycota</taxon>
        <taxon>Pezizomycotina</taxon>
        <taxon>Sordariomycetes</taxon>
        <taxon>Hypocreomycetidae</taxon>
        <taxon>Hypocreales</taxon>
        <taxon>Nectriaceae</taxon>
        <taxon>Fusarium</taxon>
        <taxon>Fusarium decemcellulare species complex</taxon>
    </lineage>
</organism>
<dbReference type="InterPro" id="IPR002509">
    <property type="entry name" value="NODB_dom"/>
</dbReference>
<dbReference type="GO" id="GO:0046872">
    <property type="term" value="F:metal ion binding"/>
    <property type="evidence" value="ECO:0007669"/>
    <property type="project" value="UniProtKB-KW"/>
</dbReference>
<dbReference type="Pfam" id="PF01522">
    <property type="entry name" value="Polysacc_deac_1"/>
    <property type="match status" value="1"/>
</dbReference>
<dbReference type="GO" id="GO:0005975">
    <property type="term" value="P:carbohydrate metabolic process"/>
    <property type="evidence" value="ECO:0007669"/>
    <property type="project" value="InterPro"/>
</dbReference>
<evidence type="ECO:0000313" key="9">
    <source>
        <dbReference type="Proteomes" id="UP000554235"/>
    </source>
</evidence>
<keyword evidence="3" id="KW-0732">Signal</keyword>
<dbReference type="PROSITE" id="PS51677">
    <property type="entry name" value="NODB"/>
    <property type="match status" value="1"/>
</dbReference>